<proteinExistence type="predicted"/>
<dbReference type="Pfam" id="PF18931">
    <property type="entry name" value="DUF5680"/>
    <property type="match status" value="1"/>
</dbReference>
<organism evidence="2 3">
    <name type="scientific">Candidatus Dojkabacteria bacterium CG_4_10_14_0_2_um_filter_Dojkabacteria_WS6_41_15</name>
    <dbReference type="NCBI Taxonomy" id="2014249"/>
    <lineage>
        <taxon>Bacteria</taxon>
        <taxon>Candidatus Dojkabacteria</taxon>
    </lineage>
</organism>
<protein>
    <recommendedName>
        <fullName evidence="1">DUF5680 domain-containing protein</fullName>
    </recommendedName>
</protein>
<evidence type="ECO:0000259" key="1">
    <source>
        <dbReference type="Pfam" id="PF18931"/>
    </source>
</evidence>
<name>A0A2M7W126_9BACT</name>
<sequence length="161" mass="18048">MVGTLELQKLLREFNTGGYADAQMASETAKYISNGKGGLILRTKNGSFSYEDEFYGGQPYSGNETIWQGKVAIFRCVYWGVFREEVAESFLRKALAQGPTGNCVHRGPESFVEGDLEYRNGCVGTLDEFRQTERIYKAGKEIYVGYFYGGRVNSDQINAQN</sequence>
<dbReference type="EMBL" id="PFQB01000101">
    <property type="protein sequence ID" value="PJA12851.1"/>
    <property type="molecule type" value="Genomic_DNA"/>
</dbReference>
<accession>A0A2M7W126</accession>
<evidence type="ECO:0000313" key="3">
    <source>
        <dbReference type="Proteomes" id="UP000228952"/>
    </source>
</evidence>
<dbReference type="AlphaFoldDB" id="A0A2M7W126"/>
<reference evidence="3" key="1">
    <citation type="submission" date="2017-09" db="EMBL/GenBank/DDBJ databases">
        <title>Depth-based differentiation of microbial function through sediment-hosted aquifers and enrichment of novel symbionts in the deep terrestrial subsurface.</title>
        <authorList>
            <person name="Probst A.J."/>
            <person name="Ladd B."/>
            <person name="Jarett J.K."/>
            <person name="Geller-Mcgrath D.E."/>
            <person name="Sieber C.M.K."/>
            <person name="Emerson J.B."/>
            <person name="Anantharaman K."/>
            <person name="Thomas B.C."/>
            <person name="Malmstrom R."/>
            <person name="Stieglmeier M."/>
            <person name="Klingl A."/>
            <person name="Woyke T."/>
            <person name="Ryan C.M."/>
            <person name="Banfield J.F."/>
        </authorList>
    </citation>
    <scope>NUCLEOTIDE SEQUENCE [LARGE SCALE GENOMIC DNA]</scope>
</reference>
<evidence type="ECO:0000313" key="2">
    <source>
        <dbReference type="EMBL" id="PJA12851.1"/>
    </source>
</evidence>
<dbReference type="Proteomes" id="UP000228952">
    <property type="component" value="Unassembled WGS sequence"/>
</dbReference>
<gene>
    <name evidence="2" type="ORF">COX64_03960</name>
</gene>
<dbReference type="InterPro" id="IPR043735">
    <property type="entry name" value="DUF5680"/>
</dbReference>
<comment type="caution">
    <text evidence="2">The sequence shown here is derived from an EMBL/GenBank/DDBJ whole genome shotgun (WGS) entry which is preliminary data.</text>
</comment>
<feature type="domain" description="DUF5680" evidence="1">
    <location>
        <begin position="52"/>
        <end position="152"/>
    </location>
</feature>